<accession>A0ABW8CJ07</accession>
<dbReference type="EMBL" id="JBITYG010000018">
    <property type="protein sequence ID" value="MFI9106424.1"/>
    <property type="molecule type" value="Genomic_DNA"/>
</dbReference>
<organism evidence="1 2">
    <name type="scientific">Streptomyces fildesensis</name>
    <dbReference type="NCBI Taxonomy" id="375757"/>
    <lineage>
        <taxon>Bacteria</taxon>
        <taxon>Bacillati</taxon>
        <taxon>Actinomycetota</taxon>
        <taxon>Actinomycetes</taxon>
        <taxon>Kitasatosporales</taxon>
        <taxon>Streptomycetaceae</taxon>
        <taxon>Streptomyces</taxon>
    </lineage>
</organism>
<protein>
    <submittedName>
        <fullName evidence="1">DUF5990 family protein</fullName>
    </submittedName>
</protein>
<gene>
    <name evidence="1" type="ORF">ACIGXA_38560</name>
</gene>
<proteinExistence type="predicted"/>
<dbReference type="InterPro" id="IPR046032">
    <property type="entry name" value="DUF5990"/>
</dbReference>
<dbReference type="Pfam" id="PF19452">
    <property type="entry name" value="DUF5990"/>
    <property type="match status" value="1"/>
</dbReference>
<keyword evidence="2" id="KW-1185">Reference proteome</keyword>
<comment type="caution">
    <text evidence="1">The sequence shown here is derived from an EMBL/GenBank/DDBJ whole genome shotgun (WGS) entry which is preliminary data.</text>
</comment>
<dbReference type="RefSeq" id="WP_399657919.1">
    <property type="nucleotide sequence ID" value="NZ_JBITYG010000018.1"/>
</dbReference>
<dbReference type="Proteomes" id="UP001614394">
    <property type="component" value="Unassembled WGS sequence"/>
</dbReference>
<evidence type="ECO:0000313" key="1">
    <source>
        <dbReference type="EMBL" id="MFI9106424.1"/>
    </source>
</evidence>
<sequence>MEIRIEASDLPGRAFAPGPDFPAADNVHIGVQRRDRPGEWTGLHPGDAASASWTLEAVAVPTAPGTELEGPYLQNRLGGQFVFLSWVTVDAAGVTDMLRRAKLMFADVPQETFDEAVRGGRLTARLRLTTAEGRPLCGRVRPPLVTWSAETAETLRPR</sequence>
<name>A0ABW8CJ07_9ACTN</name>
<reference evidence="1 2" key="1">
    <citation type="submission" date="2024-10" db="EMBL/GenBank/DDBJ databases">
        <title>The Natural Products Discovery Center: Release of the First 8490 Sequenced Strains for Exploring Actinobacteria Biosynthetic Diversity.</title>
        <authorList>
            <person name="Kalkreuter E."/>
            <person name="Kautsar S.A."/>
            <person name="Yang D."/>
            <person name="Bader C.D."/>
            <person name="Teijaro C.N."/>
            <person name="Fluegel L."/>
            <person name="Davis C.M."/>
            <person name="Simpson J.R."/>
            <person name="Lauterbach L."/>
            <person name="Steele A.D."/>
            <person name="Gui C."/>
            <person name="Meng S."/>
            <person name="Li G."/>
            <person name="Viehrig K."/>
            <person name="Ye F."/>
            <person name="Su P."/>
            <person name="Kiefer A.F."/>
            <person name="Nichols A."/>
            <person name="Cepeda A.J."/>
            <person name="Yan W."/>
            <person name="Fan B."/>
            <person name="Jiang Y."/>
            <person name="Adhikari A."/>
            <person name="Zheng C.-J."/>
            <person name="Schuster L."/>
            <person name="Cowan T.M."/>
            <person name="Smanski M.J."/>
            <person name="Chevrette M.G."/>
            <person name="De Carvalho L.P.S."/>
            <person name="Shen B."/>
        </authorList>
    </citation>
    <scope>NUCLEOTIDE SEQUENCE [LARGE SCALE GENOMIC DNA]</scope>
    <source>
        <strain evidence="1 2">NPDC053399</strain>
    </source>
</reference>
<evidence type="ECO:0000313" key="2">
    <source>
        <dbReference type="Proteomes" id="UP001614394"/>
    </source>
</evidence>